<keyword evidence="3" id="KW-1185">Reference proteome</keyword>
<evidence type="ECO:0000259" key="1">
    <source>
        <dbReference type="Pfam" id="PF01882"/>
    </source>
</evidence>
<name>A0ABV2LV24_9FLAO</name>
<comment type="caution">
    <text evidence="2">The sequence shown here is derived from an EMBL/GenBank/DDBJ whole genome shotgun (WGS) entry which is preliminary data.</text>
</comment>
<dbReference type="PANTHER" id="PTHR33608:SF3">
    <property type="entry name" value="SLR2013 PROTEIN"/>
    <property type="match status" value="1"/>
</dbReference>
<organism evidence="2 3">
    <name type="scientific">Moheibacter stercoris</name>
    <dbReference type="NCBI Taxonomy" id="1628251"/>
    <lineage>
        <taxon>Bacteria</taxon>
        <taxon>Pseudomonadati</taxon>
        <taxon>Bacteroidota</taxon>
        <taxon>Flavobacteriia</taxon>
        <taxon>Flavobacteriales</taxon>
        <taxon>Weeksellaceae</taxon>
        <taxon>Moheibacter</taxon>
    </lineage>
</organism>
<dbReference type="RefSeq" id="WP_354508722.1">
    <property type="nucleotide sequence ID" value="NZ_JBEPMO010000007.1"/>
</dbReference>
<proteinExistence type="predicted"/>
<gene>
    <name evidence="2" type="ORF">ABID46_001546</name>
</gene>
<evidence type="ECO:0000313" key="2">
    <source>
        <dbReference type="EMBL" id="MET3731964.1"/>
    </source>
</evidence>
<dbReference type="EMBL" id="JBEPMO010000007">
    <property type="protein sequence ID" value="MET3731964.1"/>
    <property type="molecule type" value="Genomic_DNA"/>
</dbReference>
<feature type="domain" description="DUF58" evidence="1">
    <location>
        <begin position="166"/>
        <end position="311"/>
    </location>
</feature>
<reference evidence="2 3" key="1">
    <citation type="submission" date="2024-06" db="EMBL/GenBank/DDBJ databases">
        <title>Genomic Encyclopedia of Type Strains, Phase IV (KMG-IV): sequencing the most valuable type-strain genomes for metagenomic binning, comparative biology and taxonomic classification.</title>
        <authorList>
            <person name="Goeker M."/>
        </authorList>
    </citation>
    <scope>NUCLEOTIDE SEQUENCE [LARGE SCALE GENOMIC DNA]</scope>
    <source>
        <strain evidence="2 3">DSM 29388</strain>
    </source>
</reference>
<dbReference type="Pfam" id="PF01882">
    <property type="entry name" value="DUF58"/>
    <property type="match status" value="1"/>
</dbReference>
<evidence type="ECO:0000313" key="3">
    <source>
        <dbReference type="Proteomes" id="UP001549146"/>
    </source>
</evidence>
<dbReference type="Proteomes" id="UP001549146">
    <property type="component" value="Unassembled WGS sequence"/>
</dbReference>
<accession>A0ABV2LV24</accession>
<protein>
    <submittedName>
        <fullName evidence="2">Uncharacterized protein (DUF58 family)</fullName>
    </submittedName>
</protein>
<dbReference type="InterPro" id="IPR002881">
    <property type="entry name" value="DUF58"/>
</dbReference>
<sequence length="404" mass="47775">MLLFAVFLVFLVDYILLFSHRIGVSGQRMVQDKLSNSDKNKVRIQFKNHFPFRIKYEILDEIPIQFQEFDFKIKGVLSAKSQKEHDYTLTPHERGVYEFGTTQIFVSSPIQFLQRKITLETQKTIKVYPSFLRLNHFSLKNFKAHINEIGQKKIRRIGHSMEFEQIKNYVMGDDIRTLNWKATAKHQKLMVNQYVDEKSQQVYCVIDKGRIMKMPFHEMTLLDHAINSSLIFSNIVLQNQDRAGIFSFSNRIENFVKAERRTNQLQKISESLYALQSNFMESDFGKLYNSIKHKITQRSLLLLYTNFESMDSLHRQLPYLLGINKNHLLVVVFFRNTELEDFLHKPTQQQDEYEEALVEKFIYEKQQIVLELTKYGIQTILSKPEDLTVNSINKYLEIKSRGMI</sequence>
<dbReference type="PANTHER" id="PTHR33608">
    <property type="entry name" value="BLL2464 PROTEIN"/>
    <property type="match status" value="1"/>
</dbReference>